<evidence type="ECO:0000313" key="3">
    <source>
        <dbReference type="EMBL" id="VAW32189.1"/>
    </source>
</evidence>
<dbReference type="SMART" id="SM00481">
    <property type="entry name" value="POLIIIAc"/>
    <property type="match status" value="1"/>
</dbReference>
<dbReference type="PANTHER" id="PTHR42924">
    <property type="entry name" value="EXONUCLEASE"/>
    <property type="match status" value="1"/>
</dbReference>
<reference evidence="3" key="1">
    <citation type="submission" date="2018-06" db="EMBL/GenBank/DDBJ databases">
        <authorList>
            <person name="Zhirakovskaya E."/>
        </authorList>
    </citation>
    <scope>NUCLEOTIDE SEQUENCE</scope>
</reference>
<evidence type="ECO:0000259" key="2">
    <source>
        <dbReference type="SMART" id="SM00481"/>
    </source>
</evidence>
<gene>
    <name evidence="3" type="ORF">MNBD_CHLOROFLEXI01-3696</name>
</gene>
<dbReference type="InterPro" id="IPR016195">
    <property type="entry name" value="Pol/histidinol_Pase-like"/>
</dbReference>
<feature type="domain" description="Polymerase/histidinol phosphatase N-terminal" evidence="2">
    <location>
        <begin position="10"/>
        <end position="78"/>
    </location>
</feature>
<dbReference type="Pfam" id="PF02811">
    <property type="entry name" value="PHP"/>
    <property type="match status" value="1"/>
</dbReference>
<dbReference type="PANTHER" id="PTHR42924:SF3">
    <property type="entry name" value="POLYMERASE_HISTIDINOL PHOSPHATASE N-TERMINAL DOMAIN-CONTAINING PROTEIN"/>
    <property type="match status" value="1"/>
</dbReference>
<dbReference type="InterPro" id="IPR052018">
    <property type="entry name" value="PHP_domain"/>
</dbReference>
<dbReference type="InterPro" id="IPR054787">
    <property type="entry name" value="TrlF_ATPase"/>
</dbReference>
<organism evidence="3">
    <name type="scientific">hydrothermal vent metagenome</name>
    <dbReference type="NCBI Taxonomy" id="652676"/>
    <lineage>
        <taxon>unclassified sequences</taxon>
        <taxon>metagenomes</taxon>
        <taxon>ecological metagenomes</taxon>
    </lineage>
</organism>
<accession>A0A3B0V5P5</accession>
<dbReference type="GO" id="GO:0004534">
    <property type="term" value="F:5'-3' RNA exonuclease activity"/>
    <property type="evidence" value="ECO:0007669"/>
    <property type="project" value="TreeGrafter"/>
</dbReference>
<dbReference type="InterPro" id="IPR003141">
    <property type="entry name" value="Pol/His_phosphatase_N"/>
</dbReference>
<name>A0A3B0V5P5_9ZZZZ</name>
<dbReference type="SUPFAM" id="SSF52540">
    <property type="entry name" value="P-loop containing nucleoside triphosphate hydrolases"/>
    <property type="match status" value="1"/>
</dbReference>
<dbReference type="InterPro" id="IPR004013">
    <property type="entry name" value="PHP_dom"/>
</dbReference>
<dbReference type="NCBIfam" id="NF045780">
    <property type="entry name" value="TrlF_fam_ATP"/>
    <property type="match status" value="1"/>
</dbReference>
<dbReference type="AlphaFoldDB" id="A0A3B0V5P5"/>
<protein>
    <recommendedName>
        <fullName evidence="2">Polymerase/histidinol phosphatase N-terminal domain-containing protein</fullName>
    </recommendedName>
</protein>
<dbReference type="InterPro" id="IPR027417">
    <property type="entry name" value="P-loop_NTPase"/>
</dbReference>
<dbReference type="EMBL" id="UOEU01000332">
    <property type="protein sequence ID" value="VAW32189.1"/>
    <property type="molecule type" value="Genomic_DNA"/>
</dbReference>
<sequence length="895" mass="101283">MSVGLEWRKLDLHVHTGASYDFNGEVTPKDIVDEALRKNLDAIAITDHNTGEWIDKIKEAAKGTSLVIFPGVEITCEGGKEGIHIIALFDPSKDTQHVRGLLEALEIRYDEKGGKGRQGSKEALVAEKTGVIGVIELVSKREGIAIPAHVNSSKGILKDMRGQQRIRIIQDPRLVAVEATDFDKEPRKRTIDFLNGNDPNYQRKLAVYQASDNREPSGNGHCLEGIGTRTTYFNLDVINLEGLRQCFVHPDARIKLHREKIICPRILSLKIGNSGFLNSQNFKFHHGLNSIIGGKGVGKSLVIEFMRFCLDDSSFDPGLKADHLGKLDKQLVSGNLVELIYQTSAGSKYQITRTYTGKKGKESTSQIKCVNLESGKEYSGDIPSMFPILAYSQTEVIKISENKNAQLELIDRFIDNRAYIKAIESTENKLCDNDRKLARALECTTRLEQTQFDINTLEEEIGNIDRALSNELFDKMKRGEDKKRILNNCVDSVEEISTNIGSWLEEAKEWSLDDVEDKWADDVQISDHHNLTAETYQLVQKSLQQLKISIEKQSFDIKKQFEEWIPEFNTLQSHYNTLIEQQGGDQKQQEEKRQRLEKQKAKLEDSAKQDREVAEILTENISERNHLLDELDKAYQDYYQLRKSKFDELTLSSNGKLSLILNHAENREHYTKKIVDLLKGGTNALSTGHRRQIANSITPRRFVNLVIDHNYEDLAKESELTNTWAQRVIEKLWAHENFVEVLSLQHSFYPKDVPKIQYAKAKGVYSELNELSVGQKCTALLIVALSDGNNPVIIDQPEDALDIVSVWQDVAKKLLDEKHHRQFILTTHNSSIAVSADSDQFIVLDADATTGKIETEGAIDRDAVKKAVIELLEGGDEPYELRQMKYNKTTSPLSN</sequence>
<dbReference type="GO" id="GO:0016887">
    <property type="term" value="F:ATP hydrolysis activity"/>
    <property type="evidence" value="ECO:0007669"/>
    <property type="project" value="InterPro"/>
</dbReference>
<dbReference type="Gene3D" id="3.40.50.300">
    <property type="entry name" value="P-loop containing nucleotide triphosphate hydrolases"/>
    <property type="match status" value="2"/>
</dbReference>
<dbReference type="SUPFAM" id="SSF89550">
    <property type="entry name" value="PHP domain-like"/>
    <property type="match status" value="1"/>
</dbReference>
<feature type="compositionally biased region" description="Basic and acidic residues" evidence="1">
    <location>
        <begin position="587"/>
        <end position="609"/>
    </location>
</feature>
<dbReference type="GO" id="GO:0006302">
    <property type="term" value="P:double-strand break repair"/>
    <property type="evidence" value="ECO:0007669"/>
    <property type="project" value="InterPro"/>
</dbReference>
<proteinExistence type="predicted"/>
<dbReference type="GO" id="GO:0035312">
    <property type="term" value="F:5'-3' DNA exonuclease activity"/>
    <property type="evidence" value="ECO:0007669"/>
    <property type="project" value="TreeGrafter"/>
</dbReference>
<dbReference type="Gene3D" id="3.20.20.140">
    <property type="entry name" value="Metal-dependent hydrolases"/>
    <property type="match status" value="1"/>
</dbReference>
<feature type="region of interest" description="Disordered" evidence="1">
    <location>
        <begin position="581"/>
        <end position="609"/>
    </location>
</feature>
<evidence type="ECO:0000256" key="1">
    <source>
        <dbReference type="SAM" id="MobiDB-lite"/>
    </source>
</evidence>
<dbReference type="CDD" id="cd07432">
    <property type="entry name" value="PHP_HisPPase"/>
    <property type="match status" value="1"/>
</dbReference>